<dbReference type="Gene3D" id="3.90.70.120">
    <property type="match status" value="1"/>
</dbReference>
<dbReference type="PROSITE" id="PS51521">
    <property type="entry name" value="HTUSP"/>
    <property type="match status" value="1"/>
</dbReference>
<keyword evidence="6" id="KW-0677">Repeat</keyword>
<accession>A0A0E3SWS8</accession>
<evidence type="ECO:0000259" key="15">
    <source>
        <dbReference type="PROSITE" id="PS51521"/>
    </source>
</evidence>
<keyword evidence="7" id="KW-0833">Ubl conjugation pathway</keyword>
<evidence type="ECO:0000256" key="11">
    <source>
        <dbReference type="ARBA" id="ARBA00022876"/>
    </source>
</evidence>
<dbReference type="GO" id="GO:0039648">
    <property type="term" value="P:symbiont-mediated perturbation of host ubiquitin-like protein modification"/>
    <property type="evidence" value="ECO:0007669"/>
    <property type="project" value="UniProtKB-KW"/>
</dbReference>
<keyword evidence="12" id="KW-1035">Host cytoplasm</keyword>
<evidence type="ECO:0000256" key="13">
    <source>
        <dbReference type="SAM" id="Coils"/>
    </source>
</evidence>
<feature type="compositionally biased region" description="Low complexity" evidence="14">
    <location>
        <begin position="204"/>
        <end position="216"/>
    </location>
</feature>
<organism evidence="16 17">
    <name type="scientific">Rat cytomegalovirus (isolate England)</name>
    <name type="common">RCMV-E</name>
    <name type="synonym">Murid herpesvirus 8</name>
    <dbReference type="NCBI Taxonomy" id="1261657"/>
    <lineage>
        <taxon>Viruses</taxon>
        <taxon>Duplodnaviria</taxon>
        <taxon>Heunggongvirae</taxon>
        <taxon>Peploviricota</taxon>
        <taxon>Herviviricetes</taxon>
        <taxon>Herpesvirales</taxon>
        <taxon>Orthoherpesviridae</taxon>
        <taxon>Betaherpesvirinae</taxon>
        <taxon>Muromegalovirus</taxon>
        <taxon>Muromegalovirus muridbeta8</taxon>
    </lineage>
</organism>
<dbReference type="Proteomes" id="UP000097765">
    <property type="component" value="Segment"/>
</dbReference>
<keyword evidence="3" id="KW-0945">Host-virus interaction</keyword>
<evidence type="ECO:0000256" key="8">
    <source>
        <dbReference type="ARBA" id="ARBA00022801"/>
    </source>
</evidence>
<gene>
    <name evidence="16" type="primary">B48</name>
</gene>
<evidence type="ECO:0000256" key="14">
    <source>
        <dbReference type="SAM" id="MobiDB-lite"/>
    </source>
</evidence>
<feature type="region of interest" description="Disordered" evidence="14">
    <location>
        <begin position="199"/>
        <end position="238"/>
    </location>
</feature>
<dbReference type="GO" id="GO:0006508">
    <property type="term" value="P:proteolysis"/>
    <property type="evidence" value="ECO:0007669"/>
    <property type="project" value="UniProtKB-KW"/>
</dbReference>
<dbReference type="InterPro" id="IPR038765">
    <property type="entry name" value="Papain-like_cys_pep_sf"/>
</dbReference>
<evidence type="ECO:0000256" key="3">
    <source>
        <dbReference type="ARBA" id="ARBA00022581"/>
    </source>
</evidence>
<keyword evidence="13" id="KW-0175">Coiled coil</keyword>
<name>A0A0E3SWS8_RCMVE</name>
<dbReference type="GO" id="GO:0044423">
    <property type="term" value="C:virion component"/>
    <property type="evidence" value="ECO:0007669"/>
    <property type="project" value="UniProtKB-KW"/>
</dbReference>
<evidence type="ECO:0000313" key="17">
    <source>
        <dbReference type="Proteomes" id="UP000097765"/>
    </source>
</evidence>
<evidence type="ECO:0000256" key="9">
    <source>
        <dbReference type="ARBA" id="ARBA00022807"/>
    </source>
</evidence>
<dbReference type="InterPro" id="IPR006928">
    <property type="entry name" value="Herpes_teg_USP"/>
</dbReference>
<proteinExistence type="predicted"/>
<keyword evidence="2" id="KW-0920">Virion tegument</keyword>
<evidence type="ECO:0000256" key="1">
    <source>
        <dbReference type="ARBA" id="ARBA00022562"/>
    </source>
</evidence>
<keyword evidence="4" id="KW-1130">Modulation of host ubiquitin pathway by virus</keyword>
<keyword evidence="9" id="KW-0788">Thiol protease</keyword>
<evidence type="ECO:0000256" key="4">
    <source>
        <dbReference type="ARBA" id="ARBA00022662"/>
    </source>
</evidence>
<evidence type="ECO:0000256" key="7">
    <source>
        <dbReference type="ARBA" id="ARBA00022786"/>
    </source>
</evidence>
<organismHost>
    <name type="scientific">Rattus norvegicus</name>
    <name type="common">Rat</name>
    <dbReference type="NCBI Taxonomy" id="10116"/>
</organismHost>
<keyword evidence="10" id="KW-0946">Virion</keyword>
<feature type="region of interest" description="Disordered" evidence="14">
    <location>
        <begin position="1925"/>
        <end position="1954"/>
    </location>
</feature>
<evidence type="ECO:0000256" key="2">
    <source>
        <dbReference type="ARBA" id="ARBA00022580"/>
    </source>
</evidence>
<dbReference type="SUPFAM" id="SSF54001">
    <property type="entry name" value="Cysteine proteinases"/>
    <property type="match status" value="1"/>
</dbReference>
<evidence type="ECO:0000256" key="12">
    <source>
        <dbReference type="ARBA" id="ARBA00023200"/>
    </source>
</evidence>
<sequence>MFLHTSFLTNVESILNTDSLNQILENGAKLDAETENRIRKSGTTQHIHRLESEISTVISSPFGITGHALSRPFNGTAETQDLGGYKCLGILDFLLYTREKPQPTYIIITVGAHTRGLIVTNAVTFVFDPHTTDLSREAAVYVCDDLNEVISALSFFGALVGDFYYDASIIYLIECVDRSISPSRLLIRIMDKYKDPDIDVQNVSPSPTSQTQISQKQGKKRRASETHQTSAKSSRQTRKLIRIPESITTILVDGMQTIEKFRSSTRHMLKSVPIDWTLQCRDKPFHHEYYTDITRQLLAKNIDTYVGMDRVTDENIVQEFESLMGLSTEVDDTITNIRKNDLSVPLVYKNYILPKLDELTPSDGVLATKIAAIFTEKSETCFKLASEWVKSLLQYIPVENASVTDREVDKFISNNAIPSPHDHMCLSQLHVRKLSEMLLVKRNALMKKYIENDTAYKKLLDAISKLGFASDAASAIRATETRHLNDEQLISLKQAATAYSQTAHETTDTKVKDLLTCNYNRILTGSLPDTELSDLLKVLRSILNNTEALRVANLIDDKVYNHIKQNIEDIEFLQTGKVKLEITPSEYIRKLRSEYDTAKKQISDKETQIKELIANIEDMLTENSPSQEAIDLARTHIQEMETMPADETDIQRADRVISAVSEDEDKAIEFVRNMSSVNTPSQSDVKSMRMLRSVLMKHHQIRQHFVDTLTKTLGNLLKQISEDNPPQDDTFSKVITLIDHLPDDEIHSDLLNSVDIISQLSRRIRYAINQKHTTQSLEDVMEFFSQNSSLIKTMMKTTWGKTLENVYYKIENKYTIKIEETRVSEWLKRVKETDIDSPETLQKLVSSAPNKDILDSTIPELNQRLQKRMEIEAEKRAADLKRIYDEIYKKLENDLKVISDSFTSLTPSIFSSIDLKGSNVVLDKLTKEDRQRQITLFNNNLSKSLIALTSEIGKNEKTVILCILQHTDPATVLHAGVCTQKHTNTLLSNIYHTISQSHLLLPETKKSLLLTAQRLSEIRHMHGNWRNPEFAFSSTHYLSTYKTYTSLTEELKNRSSETKSIIIEKYKTYSSSIHDNTVQSDITIKPIDQFPASLKDTIAAQPEPFGDELKKLMQYYENDMKDALAGVNLKLKTKLERHLAKRQSEETRWSDLITHFRIRAPEGLDIDTTKLATDTVLTLNQIISATETNLPYISSKRVLEWTTNFIISAINEKKNNDPTSLVPQLVTLLDRCRELTKVIEDKVGYNTKIETDMLTNAEDTPELLSDIQRILNNLDPKRIVGGEKRYKILSDIILTKQNKLAYAEEFEKLSTRYFELAENLRQHRYGLNFEAQLEKINALKSEVASHKKDPPDNKVTFPDQETNQVSISSLLMGLSALERYVISQRTLLDNLIASQPLISHADIPTVAASEETTHRLGKGELNRTDAARLSLCDINIPLYRCIDVFGEKRIMTTKGFQLYVYATHGNFIFETFSHIPNKGSHTTKDKTQPLVTQRYKSVTVVASIAATLQTFWSEISKHDIRDILDGRDSFDDKRINTVINLKLFVYLLTVAWSESIPPLETGHPRFSDAVTKEASLLDFCTLMAALHPEYVYSTATSPINNTLASLVNNLDRRTLDIAMNTHENPPPYDIRELKAFCVNTKSWKHHDVTQTMWNSELIKQICTTYPRNKDPSQSTKLFQYLLAIKILPRDVIRCLWTQFKPRYASSLSSLDDLVNIVCDSFFRPHNVSIDTVSGHLNTGEKIESQMIQRYKPHQSIVDDFYQEDAVLDYILGSYVFGIPITCGIHVANIFNNQYRLIVRHLENVSDDPDFQKVIRSRDLTFSQFPWSCTVQNPVERSWFALQEERLRDLLQNAGYPRQPPLIIYDSSSNYVVDTLIPPTKPNTTEYIHLTIKNPFSVIRIPLDDTADDIQSPSAVPIDIDFLRRTPPKLRSSTPSSYDPETQPPESVPDSSLDEPLFSQTKVSSIVPKDAVTTISTKSVSQTFSIHPFRALSTAIHAAIEILQETRLQLDAFESEMCDTIRRIKIMYLH</sequence>
<evidence type="ECO:0000256" key="5">
    <source>
        <dbReference type="ARBA" id="ARBA00022670"/>
    </source>
</evidence>
<evidence type="ECO:0000256" key="6">
    <source>
        <dbReference type="ARBA" id="ARBA00022737"/>
    </source>
</evidence>
<keyword evidence="1" id="KW-1048">Host nucleus</keyword>
<dbReference type="GO" id="GO:0008234">
    <property type="term" value="F:cysteine-type peptidase activity"/>
    <property type="evidence" value="ECO:0007669"/>
    <property type="project" value="UniProtKB-KW"/>
</dbReference>
<keyword evidence="5" id="KW-0645">Protease</keyword>
<keyword evidence="8" id="KW-0378">Hydrolase</keyword>
<reference evidence="16 17" key="2">
    <citation type="journal article" date="2015" name="J. Gen. Virol.">
        <title>The English isolate and a newly identified Berlin isolate of Rat Cytomegalovirus (RCMV) share similarities with but separate as an anciently diverged clade from Mouse CMV and the Maastricht isolate of RCMV.</title>
        <authorList>
            <person name="Geyer H."/>
            <person name="Ettinger J."/>
            <person name="Moller L."/>
            <person name="Schmolz E."/>
            <person name="Nitsche A."/>
            <person name="Brune W."/>
            <person name="Heaggans S."/>
            <person name="Sandford G.R."/>
            <person name="Hayward G.S."/>
            <person name="Voigt S."/>
        </authorList>
    </citation>
    <scope>NUCLEOTIDE SEQUENCE [LARGE SCALE GENOMIC DNA]</scope>
    <source>
        <strain evidence="16">Berlin</strain>
    </source>
</reference>
<feature type="domain" description="Peptidase C76" evidence="15">
    <location>
        <begin position="1"/>
        <end position="195"/>
    </location>
</feature>
<feature type="coiled-coil region" evidence="13">
    <location>
        <begin position="588"/>
        <end position="622"/>
    </location>
</feature>
<dbReference type="EMBL" id="KP202868">
    <property type="protein sequence ID" value="AKB93251.1"/>
    <property type="molecule type" value="Genomic_DNA"/>
</dbReference>
<protein>
    <submittedName>
        <fullName evidence="16">B48</fullName>
    </submittedName>
</protein>
<dbReference type="Pfam" id="PF04843">
    <property type="entry name" value="Herpes_teg_N"/>
    <property type="match status" value="1"/>
</dbReference>
<evidence type="ECO:0000313" key="16">
    <source>
        <dbReference type="EMBL" id="AKB93251.1"/>
    </source>
</evidence>
<reference evidence="16 17" key="1">
    <citation type="journal article" date="2012" name="J. Virol.">
        <title>Complete genome sequence of the english isolate of rat cytomegalovirus (Murid herpesvirus 8).</title>
        <authorList>
            <person name="Ettinger J."/>
            <person name="Geyer H."/>
            <person name="Nitsche A."/>
            <person name="Zimmermann A."/>
            <person name="Brune W."/>
            <person name="Sandford G.R."/>
            <person name="Hayward G.S."/>
            <person name="Voigt S."/>
        </authorList>
    </citation>
    <scope>NUCLEOTIDE SEQUENCE [LARGE SCALE GENOMIC DNA]</scope>
    <source>
        <strain evidence="16">Berlin</strain>
    </source>
</reference>
<keyword evidence="11" id="KW-1127">Modulation of host ubiquitin pathway by viral deubiquitinase</keyword>
<evidence type="ECO:0000256" key="10">
    <source>
        <dbReference type="ARBA" id="ARBA00022844"/>
    </source>
</evidence>
<feature type="compositionally biased region" description="Polar residues" evidence="14">
    <location>
        <begin position="1930"/>
        <end position="1939"/>
    </location>
</feature>